<dbReference type="EMBL" id="CP013389">
    <property type="protein sequence ID" value="AOJ10682.1"/>
    <property type="molecule type" value="Genomic_DNA"/>
</dbReference>
<evidence type="ECO:0000313" key="2">
    <source>
        <dbReference type="EMBL" id="AOJ10682.1"/>
    </source>
</evidence>
<feature type="compositionally biased region" description="Basic and acidic residues" evidence="1">
    <location>
        <begin position="73"/>
        <end position="85"/>
    </location>
</feature>
<evidence type="ECO:0000256" key="1">
    <source>
        <dbReference type="SAM" id="MobiDB-lite"/>
    </source>
</evidence>
<accession>A0A1B4G435</accession>
<organism evidence="2 3">
    <name type="scientific">Burkholderia mayonis</name>
    <dbReference type="NCBI Taxonomy" id="1385591"/>
    <lineage>
        <taxon>Bacteria</taxon>
        <taxon>Pseudomonadati</taxon>
        <taxon>Pseudomonadota</taxon>
        <taxon>Betaproteobacteria</taxon>
        <taxon>Burkholderiales</taxon>
        <taxon>Burkholderiaceae</taxon>
        <taxon>Burkholderia</taxon>
        <taxon>pseudomallei group</taxon>
    </lineage>
</organism>
<feature type="region of interest" description="Disordered" evidence="1">
    <location>
        <begin position="73"/>
        <end position="94"/>
    </location>
</feature>
<gene>
    <name evidence="2" type="ORF">WS71_26300</name>
</gene>
<protein>
    <submittedName>
        <fullName evidence="2">Uncharacterized protein</fullName>
    </submittedName>
</protein>
<dbReference type="AlphaFoldDB" id="A0A1B4G435"/>
<proteinExistence type="predicted"/>
<evidence type="ECO:0000313" key="3">
    <source>
        <dbReference type="Proteomes" id="UP000067711"/>
    </source>
</evidence>
<dbReference type="Proteomes" id="UP000067711">
    <property type="component" value="Chromosome 1"/>
</dbReference>
<reference evidence="2 3" key="1">
    <citation type="submission" date="2015-12" db="EMBL/GenBank/DDBJ databases">
        <title>Diversity of Burkholderia near neighbor genomes.</title>
        <authorList>
            <person name="Sahl J."/>
            <person name="Wagner D."/>
            <person name="Keim P."/>
        </authorList>
    </citation>
    <scope>NUCLEOTIDE SEQUENCE [LARGE SCALE GENOMIC DNA]</scope>
    <source>
        <strain evidence="2 3">BDU8</strain>
    </source>
</reference>
<name>A0A1B4G435_9BURK</name>
<sequence length="94" mass="10456">MRAELVFEFVDSTASRAVAAKHPENFVAAAEAVRVDVLHASRVLWGRSTFGFLTAAADALHMQCSAIRTNERFARTRTKQDRASRTSDYPAHYA</sequence>